<dbReference type="InterPro" id="IPR013083">
    <property type="entry name" value="Znf_RING/FYVE/PHD"/>
</dbReference>
<dbReference type="PANTHER" id="PTHR48178">
    <property type="entry name" value="PEROXISOME BIOGENESIS FACTOR 2"/>
    <property type="match status" value="1"/>
</dbReference>
<keyword evidence="10" id="KW-0862">Zinc</keyword>
<keyword evidence="11" id="KW-0653">Protein transport</keyword>
<dbReference type="GO" id="GO:0008270">
    <property type="term" value="F:zinc ion binding"/>
    <property type="evidence" value="ECO:0007669"/>
    <property type="project" value="UniProtKB-KW"/>
</dbReference>
<evidence type="ECO:0000256" key="15">
    <source>
        <dbReference type="ARBA" id="ARBA00032511"/>
    </source>
</evidence>
<dbReference type="InterPro" id="IPR025654">
    <property type="entry name" value="PEX2/10"/>
</dbReference>
<dbReference type="OrthoDB" id="1701437at2759"/>
<dbReference type="CDD" id="cd16526">
    <property type="entry name" value="RING-HC_PEX2"/>
    <property type="match status" value="1"/>
</dbReference>
<reference evidence="22" key="1">
    <citation type="submission" date="2025-08" db="UniProtKB">
        <authorList>
            <consortium name="RefSeq"/>
        </authorList>
    </citation>
    <scope>IDENTIFICATION</scope>
    <source>
        <tissue evidence="22">Gonad</tissue>
    </source>
</reference>
<evidence type="ECO:0000256" key="19">
    <source>
        <dbReference type="PROSITE-ProRule" id="PRU00175"/>
    </source>
</evidence>
<dbReference type="PROSITE" id="PS00518">
    <property type="entry name" value="ZF_RING_1"/>
    <property type="match status" value="1"/>
</dbReference>
<dbReference type="AlphaFoldDB" id="A0A6P5ALR7"/>
<sequence>MAASEDDIPPVLRVSQLDAAELDSAILQHLKSQVSRLFQYFKPGILARVEPEVNACLRFLLWKFTIHTASATVGQKLLNLRYSGSLSPSAGLTDRQKLLYALIVVGGKWLQDRSHDLAGWTGRVSLFQSVFKVLSVAENCLKVASVLNFLVFLQQGRYQSLLERALSIQPVYNRKQDIRQVSFEYMTRELLWHGFAEFLFFLLPLINIRRWKNVVTNQLLGSVRQDSDVNLRGPVELRECAVCGEWPTNPHDIGCQHVFCFYCIKANQLADPGFSCPSCSQPANQIRPVNSVPVTIMSS</sequence>
<dbReference type="SMART" id="SM00184">
    <property type="entry name" value="RING"/>
    <property type="match status" value="1"/>
</dbReference>
<keyword evidence="12" id="KW-1133">Transmembrane helix</keyword>
<dbReference type="GO" id="GO:0016558">
    <property type="term" value="P:protein import into peroxisome matrix"/>
    <property type="evidence" value="ECO:0007669"/>
    <property type="project" value="InterPro"/>
</dbReference>
<dbReference type="EC" id="2.3.2.36" evidence="17"/>
<evidence type="ECO:0000256" key="3">
    <source>
        <dbReference type="ARBA" id="ARBA00008704"/>
    </source>
</evidence>
<evidence type="ECO:0000256" key="16">
    <source>
        <dbReference type="ARBA" id="ARBA00034438"/>
    </source>
</evidence>
<keyword evidence="7" id="KW-0479">Metal-binding</keyword>
<evidence type="ECO:0000256" key="2">
    <source>
        <dbReference type="ARBA" id="ARBA00004906"/>
    </source>
</evidence>
<evidence type="ECO:0000256" key="7">
    <source>
        <dbReference type="ARBA" id="ARBA00022723"/>
    </source>
</evidence>
<dbReference type="Gene3D" id="3.30.40.10">
    <property type="entry name" value="Zinc/RING finger domain, C3HC4 (zinc finger)"/>
    <property type="match status" value="1"/>
</dbReference>
<dbReference type="SUPFAM" id="SSF57850">
    <property type="entry name" value="RING/U-box"/>
    <property type="match status" value="1"/>
</dbReference>
<dbReference type="PANTHER" id="PTHR48178:SF1">
    <property type="entry name" value="PEROXISOME BIOGENESIS FACTOR 2"/>
    <property type="match status" value="1"/>
</dbReference>
<protein>
    <recommendedName>
        <fullName evidence="18">Peroxisome biogenesis factor 2</fullName>
        <ecNumber evidence="17">2.3.2.36</ecNumber>
    </recommendedName>
    <alternativeName>
        <fullName evidence="15">Peroxin-2</fullName>
    </alternativeName>
</protein>
<evidence type="ECO:0000256" key="14">
    <source>
        <dbReference type="ARBA" id="ARBA00023140"/>
    </source>
</evidence>
<comment type="catalytic activity">
    <reaction evidence="16">
        <text>[E2 ubiquitin-conjugating enzyme]-S-ubiquitinyl-L-cysteine + [acceptor protein]-L-cysteine = [E2 ubiquitin-conjugating enzyme]-L-cysteine + [acceptor protein]-S-ubiquitinyl-L-cysteine.</text>
        <dbReference type="EC" id="2.3.2.36"/>
    </reaction>
</comment>
<keyword evidence="8 19" id="KW-0863">Zinc-finger</keyword>
<dbReference type="InterPro" id="IPR001841">
    <property type="entry name" value="Znf_RING"/>
</dbReference>
<comment type="pathway">
    <text evidence="2">Protein modification; protein ubiquitination.</text>
</comment>
<keyword evidence="21" id="KW-1185">Reference proteome</keyword>
<keyword evidence="9" id="KW-0833">Ubl conjugation pathway</keyword>
<evidence type="ECO:0000256" key="8">
    <source>
        <dbReference type="ARBA" id="ARBA00022771"/>
    </source>
</evidence>
<evidence type="ECO:0000256" key="12">
    <source>
        <dbReference type="ARBA" id="ARBA00022989"/>
    </source>
</evidence>
<evidence type="ECO:0000256" key="6">
    <source>
        <dbReference type="ARBA" id="ARBA00022692"/>
    </source>
</evidence>
<evidence type="ECO:0000256" key="10">
    <source>
        <dbReference type="ARBA" id="ARBA00022833"/>
    </source>
</evidence>
<evidence type="ECO:0000313" key="21">
    <source>
        <dbReference type="Proteomes" id="UP000515135"/>
    </source>
</evidence>
<evidence type="ECO:0000259" key="20">
    <source>
        <dbReference type="PROSITE" id="PS50089"/>
    </source>
</evidence>
<dbReference type="GO" id="GO:0061630">
    <property type="term" value="F:ubiquitin protein ligase activity"/>
    <property type="evidence" value="ECO:0007669"/>
    <property type="project" value="UniProtKB-EC"/>
</dbReference>
<keyword evidence="4" id="KW-0813">Transport</keyword>
<dbReference type="InterPro" id="IPR045859">
    <property type="entry name" value="RING-HC_PEX2"/>
</dbReference>
<dbReference type="RefSeq" id="XP_019642986.1">
    <property type="nucleotide sequence ID" value="XM_019787427.1"/>
</dbReference>
<evidence type="ECO:0000256" key="17">
    <source>
        <dbReference type="ARBA" id="ARBA00034523"/>
    </source>
</evidence>
<dbReference type="InterPro" id="IPR006845">
    <property type="entry name" value="Pex_N"/>
</dbReference>
<dbReference type="PROSITE" id="PS50089">
    <property type="entry name" value="ZF_RING_2"/>
    <property type="match status" value="1"/>
</dbReference>
<dbReference type="Pfam" id="PF04757">
    <property type="entry name" value="Pex2_Pex12"/>
    <property type="match status" value="1"/>
</dbReference>
<dbReference type="KEGG" id="bbel:109484191"/>
<keyword evidence="5" id="KW-0808">Transferase</keyword>
<evidence type="ECO:0000256" key="18">
    <source>
        <dbReference type="ARBA" id="ARBA00034543"/>
    </source>
</evidence>
<gene>
    <name evidence="22" type="primary">LOC109484191</name>
</gene>
<keyword evidence="14" id="KW-0576">Peroxisome</keyword>
<evidence type="ECO:0000256" key="5">
    <source>
        <dbReference type="ARBA" id="ARBA00022679"/>
    </source>
</evidence>
<comment type="similarity">
    <text evidence="3">Belongs to the pex2/pex10/pex12 family.</text>
</comment>
<evidence type="ECO:0000256" key="11">
    <source>
        <dbReference type="ARBA" id="ARBA00022927"/>
    </source>
</evidence>
<dbReference type="GO" id="GO:0005778">
    <property type="term" value="C:peroxisomal membrane"/>
    <property type="evidence" value="ECO:0007669"/>
    <property type="project" value="UniProtKB-SubCell"/>
</dbReference>
<feature type="domain" description="RING-type" evidence="20">
    <location>
        <begin position="240"/>
        <end position="280"/>
    </location>
</feature>
<keyword evidence="13" id="KW-0472">Membrane</keyword>
<dbReference type="InterPro" id="IPR017907">
    <property type="entry name" value="Znf_RING_CS"/>
</dbReference>
<evidence type="ECO:0000313" key="22">
    <source>
        <dbReference type="RefSeq" id="XP_019642986.1"/>
    </source>
</evidence>
<dbReference type="GeneID" id="109484191"/>
<evidence type="ECO:0000256" key="9">
    <source>
        <dbReference type="ARBA" id="ARBA00022786"/>
    </source>
</evidence>
<accession>A0A6P5ALR7</accession>
<name>A0A6P5ALR7_BRABE</name>
<proteinExistence type="inferred from homology"/>
<evidence type="ECO:0000256" key="1">
    <source>
        <dbReference type="ARBA" id="ARBA00004585"/>
    </source>
</evidence>
<comment type="subcellular location">
    <subcellularLocation>
        <location evidence="1">Peroxisome membrane</location>
        <topology evidence="1">Multi-pass membrane protein</topology>
    </subcellularLocation>
</comment>
<evidence type="ECO:0000256" key="13">
    <source>
        <dbReference type="ARBA" id="ARBA00023136"/>
    </source>
</evidence>
<keyword evidence="6" id="KW-0812">Transmembrane</keyword>
<organism evidence="21 22">
    <name type="scientific">Branchiostoma belcheri</name>
    <name type="common">Amphioxus</name>
    <dbReference type="NCBI Taxonomy" id="7741"/>
    <lineage>
        <taxon>Eukaryota</taxon>
        <taxon>Metazoa</taxon>
        <taxon>Chordata</taxon>
        <taxon>Cephalochordata</taxon>
        <taxon>Leptocardii</taxon>
        <taxon>Amphioxiformes</taxon>
        <taxon>Branchiostomatidae</taxon>
        <taxon>Branchiostoma</taxon>
    </lineage>
</organism>
<dbReference type="Proteomes" id="UP000515135">
    <property type="component" value="Unplaced"/>
</dbReference>
<evidence type="ECO:0000256" key="4">
    <source>
        <dbReference type="ARBA" id="ARBA00022448"/>
    </source>
</evidence>